<sequence length="212" mass="23082">MAERSGLPFEKRLEVMGVMWEVGEWFMVQVARDYEPALLADAERRKVEKRDFLTRLVQGTLEAADEERLAGHLVLPRGLEYQVVLGREISPIAWVAEIEDAFSGTLAPALAGAVEGCLVGVLPAHEGVDAAISRVGERQELRGGVLALGCPVRIGNLAESLEEARTVLVSLEPGSAGCFDVRSRGWRLAVACTPWLGDVIEQGLLAPLRENR</sequence>
<dbReference type="AlphaFoldDB" id="A0A4Y9F4E8"/>
<dbReference type="Proteomes" id="UP000297951">
    <property type="component" value="Unassembled WGS sequence"/>
</dbReference>
<evidence type="ECO:0000313" key="2">
    <source>
        <dbReference type="Proteomes" id="UP000297951"/>
    </source>
</evidence>
<organism evidence="1 2">
    <name type="scientific">Rothia nasimurium</name>
    <dbReference type="NCBI Taxonomy" id="85336"/>
    <lineage>
        <taxon>Bacteria</taxon>
        <taxon>Bacillati</taxon>
        <taxon>Actinomycetota</taxon>
        <taxon>Actinomycetes</taxon>
        <taxon>Micrococcales</taxon>
        <taxon>Micrococcaceae</taxon>
        <taxon>Rothia</taxon>
    </lineage>
</organism>
<accession>A0A4Y9F4E8</accession>
<protein>
    <submittedName>
        <fullName evidence="1">Uncharacterized protein</fullName>
    </submittedName>
</protein>
<dbReference type="RefSeq" id="WP_135011915.1">
    <property type="nucleotide sequence ID" value="NZ_JADGLK010000012.1"/>
</dbReference>
<proteinExistence type="predicted"/>
<name>A0A4Y9F4E8_9MICC</name>
<gene>
    <name evidence="1" type="ORF">E4U03_04540</name>
</gene>
<dbReference type="OrthoDB" id="3246591at2"/>
<evidence type="ECO:0000313" key="1">
    <source>
        <dbReference type="EMBL" id="TFU22890.1"/>
    </source>
</evidence>
<dbReference type="EMBL" id="SPQC01000012">
    <property type="protein sequence ID" value="TFU22890.1"/>
    <property type="molecule type" value="Genomic_DNA"/>
</dbReference>
<comment type="caution">
    <text evidence="1">The sequence shown here is derived from an EMBL/GenBank/DDBJ whole genome shotgun (WGS) entry which is preliminary data.</text>
</comment>
<reference evidence="1 2" key="1">
    <citation type="submission" date="2019-03" db="EMBL/GenBank/DDBJ databases">
        <title>Diversity of the mouse oral microbiome.</title>
        <authorList>
            <person name="Joseph S."/>
            <person name="Aduse-Opoku J."/>
            <person name="Curtis M."/>
            <person name="Wade W."/>
            <person name="Hashim A."/>
        </authorList>
    </citation>
    <scope>NUCLEOTIDE SEQUENCE [LARGE SCALE GENOMIC DNA]</scope>
    <source>
        <strain evidence="2">irhom_31</strain>
    </source>
</reference>